<protein>
    <submittedName>
        <fullName evidence="4">Fum13p</fullName>
    </submittedName>
</protein>
<dbReference type="InterPro" id="IPR036291">
    <property type="entry name" value="NAD(P)-bd_dom_sf"/>
</dbReference>
<dbReference type="InterPro" id="IPR001509">
    <property type="entry name" value="Epimerase_deHydtase"/>
</dbReference>
<sequence>MNRGQDLVLLTGATGHVGYAVLVKTLQAGYNVRATLRDMSRADAILSSGPVQEALSTQNLDLSFVHVPDFTAPDAFGLVLSNVTHVVHVASALRRGTSTDLKEAIIDVAVQGTRNILRAAQNCPSVRRVVITSSTSAIVDQHPVVSQSPADRCVTPLDRHADYDAEYYKGDSLKAYTAAKTAALNATDAFLATADGGPTTLPLHFDVINIMPSFMFGPKGLAATPFDVTNGSNIFGIGLVMRHKPWDGIRLEAVCCHVDDVAQVHVNALDDHELLPLKAGAHRDFILGVKFKPEEVGEIVRRRFPREWWESESATFGARGTYEWYHTDYDVGSAERLLGRPFKGLEEQIYDSGSQVLEKLKGMTIRT</sequence>
<dbReference type="EMBL" id="MTQA01000087">
    <property type="protein sequence ID" value="PNP80111.1"/>
    <property type="molecule type" value="Genomic_DNA"/>
</dbReference>
<dbReference type="GO" id="GO:0016616">
    <property type="term" value="F:oxidoreductase activity, acting on the CH-OH group of donors, NAD or NADP as acceptor"/>
    <property type="evidence" value="ECO:0007669"/>
    <property type="project" value="TreeGrafter"/>
</dbReference>
<proteinExistence type="inferred from homology"/>
<keyword evidence="5" id="KW-1185">Reference proteome</keyword>
<dbReference type="STRING" id="42673.A0A2K0WCX2"/>
<dbReference type="AlphaFoldDB" id="A0A2K0WCX2"/>
<dbReference type="PANTHER" id="PTHR10366">
    <property type="entry name" value="NAD DEPENDENT EPIMERASE/DEHYDRATASE"/>
    <property type="match status" value="1"/>
</dbReference>
<feature type="domain" description="NAD-dependent epimerase/dehydratase" evidence="3">
    <location>
        <begin position="8"/>
        <end position="271"/>
    </location>
</feature>
<dbReference type="Proteomes" id="UP000236664">
    <property type="component" value="Unassembled WGS sequence"/>
</dbReference>
<dbReference type="PANTHER" id="PTHR10366:SF564">
    <property type="entry name" value="STEROL-4-ALPHA-CARBOXYLATE 3-DEHYDROGENASE, DECARBOXYLATING"/>
    <property type="match status" value="1"/>
</dbReference>
<gene>
    <name evidence="4" type="primary">FUM13</name>
    <name evidence="4" type="ORF">FNYG_20010</name>
</gene>
<evidence type="ECO:0000256" key="2">
    <source>
        <dbReference type="ARBA" id="ARBA00023445"/>
    </source>
</evidence>
<reference evidence="4 5" key="1">
    <citation type="submission" date="2017-06" db="EMBL/GenBank/DDBJ databases">
        <title>Genome of Fusarium nygamai isolate CS10214.</title>
        <authorList>
            <person name="Gardiner D.M."/>
            <person name="Obanor F."/>
            <person name="Kazan K."/>
        </authorList>
    </citation>
    <scope>NUCLEOTIDE SEQUENCE [LARGE SCALE GENOMIC DNA]</scope>
    <source>
        <strain evidence="4 5">CS10214</strain>
    </source>
</reference>
<evidence type="ECO:0000313" key="5">
    <source>
        <dbReference type="Proteomes" id="UP000236664"/>
    </source>
</evidence>
<accession>A0A2K0WCX2</accession>
<evidence type="ECO:0000256" key="1">
    <source>
        <dbReference type="ARBA" id="ARBA00023002"/>
    </source>
</evidence>
<dbReference type="Gene3D" id="3.40.50.720">
    <property type="entry name" value="NAD(P)-binding Rossmann-like Domain"/>
    <property type="match status" value="1"/>
</dbReference>
<evidence type="ECO:0000313" key="4">
    <source>
        <dbReference type="EMBL" id="PNP80111.1"/>
    </source>
</evidence>
<evidence type="ECO:0000259" key="3">
    <source>
        <dbReference type="Pfam" id="PF01370"/>
    </source>
</evidence>
<keyword evidence="1" id="KW-0560">Oxidoreductase</keyword>
<dbReference type="SUPFAM" id="SSF51735">
    <property type="entry name" value="NAD(P)-binding Rossmann-fold domains"/>
    <property type="match status" value="1"/>
</dbReference>
<comment type="caution">
    <text evidence="4">The sequence shown here is derived from an EMBL/GenBank/DDBJ whole genome shotgun (WGS) entry which is preliminary data.</text>
</comment>
<organism evidence="4 5">
    <name type="scientific">Gibberella nygamai</name>
    <name type="common">Bean root rot disease fungus</name>
    <name type="synonym">Fusarium nygamai</name>
    <dbReference type="NCBI Taxonomy" id="42673"/>
    <lineage>
        <taxon>Eukaryota</taxon>
        <taxon>Fungi</taxon>
        <taxon>Dikarya</taxon>
        <taxon>Ascomycota</taxon>
        <taxon>Pezizomycotina</taxon>
        <taxon>Sordariomycetes</taxon>
        <taxon>Hypocreomycetidae</taxon>
        <taxon>Hypocreales</taxon>
        <taxon>Nectriaceae</taxon>
        <taxon>Fusarium</taxon>
        <taxon>Fusarium fujikuroi species complex</taxon>
    </lineage>
</organism>
<dbReference type="Pfam" id="PF01370">
    <property type="entry name" value="Epimerase"/>
    <property type="match status" value="1"/>
</dbReference>
<dbReference type="InterPro" id="IPR050425">
    <property type="entry name" value="NAD(P)_dehydrat-like"/>
</dbReference>
<name>A0A2K0WCX2_GIBNY</name>
<comment type="similarity">
    <text evidence="2">Belongs to the NAD(P)-dependent epimerase/dehydratase family. Dihydroflavonol-4-reductase subfamily.</text>
</comment>
<dbReference type="OrthoDB" id="2735536at2759"/>